<accession>A0ABT8KA24</accession>
<gene>
    <name evidence="3" type="ORF">P5G50_07560</name>
</gene>
<keyword evidence="1" id="KW-1133">Transmembrane helix</keyword>
<evidence type="ECO:0000256" key="2">
    <source>
        <dbReference type="SAM" id="SignalP"/>
    </source>
</evidence>
<feature type="signal peptide" evidence="2">
    <location>
        <begin position="1"/>
        <end position="25"/>
    </location>
</feature>
<reference evidence="3" key="1">
    <citation type="submission" date="2023-06" db="EMBL/GenBank/DDBJ databases">
        <title>MT1 and MT2 Draft Genomes of Novel Species.</title>
        <authorList>
            <person name="Venkateswaran K."/>
        </authorList>
    </citation>
    <scope>NUCLEOTIDE SEQUENCE</scope>
    <source>
        <strain evidence="3">F6_8S_P_1B</strain>
    </source>
</reference>
<feature type="transmembrane region" description="Helical" evidence="1">
    <location>
        <begin position="154"/>
        <end position="176"/>
    </location>
</feature>
<keyword evidence="4" id="KW-1185">Reference proteome</keyword>
<evidence type="ECO:0000313" key="3">
    <source>
        <dbReference type="EMBL" id="MDN4614304.1"/>
    </source>
</evidence>
<dbReference type="EMBL" id="JAROCF010000001">
    <property type="protein sequence ID" value="MDN4614304.1"/>
    <property type="molecule type" value="Genomic_DNA"/>
</dbReference>
<dbReference type="Proteomes" id="UP001174208">
    <property type="component" value="Unassembled WGS sequence"/>
</dbReference>
<evidence type="ECO:0000256" key="1">
    <source>
        <dbReference type="SAM" id="Phobius"/>
    </source>
</evidence>
<keyword evidence="1" id="KW-0472">Membrane</keyword>
<evidence type="ECO:0000313" key="4">
    <source>
        <dbReference type="Proteomes" id="UP001174208"/>
    </source>
</evidence>
<name>A0ABT8KA24_9MICO</name>
<organism evidence="3 4">
    <name type="scientific">Leifsonia williamsii</name>
    <dbReference type="NCBI Taxonomy" id="3035919"/>
    <lineage>
        <taxon>Bacteria</taxon>
        <taxon>Bacillati</taxon>
        <taxon>Actinomycetota</taxon>
        <taxon>Actinomycetes</taxon>
        <taxon>Micrococcales</taxon>
        <taxon>Microbacteriaceae</taxon>
        <taxon>Leifsonia</taxon>
    </lineage>
</organism>
<sequence>MTKKVLAAMAVTAALLVAAPAAANAENYTDGTPCKLDLSVVQSGDTARVICRPGTWASSEEVAWTATGEDGASIRLAATSTVTFTKQAESDGSDVLAVTLPADATGVYSIVGHGQASGHTCAVSLTVLPDDAAVPASDVGSQGLAATGSTIAAWAAWVGGGLLALGGLTVAIAAWVRRMRAS</sequence>
<protein>
    <recommendedName>
        <fullName evidence="5">Ig-like domain-containing protein</fullName>
    </recommendedName>
</protein>
<comment type="caution">
    <text evidence="3">The sequence shown here is derived from an EMBL/GenBank/DDBJ whole genome shotgun (WGS) entry which is preliminary data.</text>
</comment>
<keyword evidence="2" id="KW-0732">Signal</keyword>
<dbReference type="RefSeq" id="WP_301211314.1">
    <property type="nucleotide sequence ID" value="NZ_JAROCF010000001.1"/>
</dbReference>
<feature type="chain" id="PRO_5046705762" description="Ig-like domain-containing protein" evidence="2">
    <location>
        <begin position="26"/>
        <end position="182"/>
    </location>
</feature>
<evidence type="ECO:0008006" key="5">
    <source>
        <dbReference type="Google" id="ProtNLM"/>
    </source>
</evidence>
<proteinExistence type="predicted"/>
<keyword evidence="1" id="KW-0812">Transmembrane</keyword>